<evidence type="ECO:0000256" key="2">
    <source>
        <dbReference type="SAM" id="SignalP"/>
    </source>
</evidence>
<name>A0A4R2L3J3_9GAMM</name>
<dbReference type="EMBL" id="SLWX01000003">
    <property type="protein sequence ID" value="TCO77138.1"/>
    <property type="molecule type" value="Genomic_DNA"/>
</dbReference>
<protein>
    <recommendedName>
        <fullName evidence="5">OB fold (BOF) protein</fullName>
    </recommendedName>
</protein>
<dbReference type="InterPro" id="IPR046150">
    <property type="entry name" value="DUF6152"/>
</dbReference>
<organism evidence="3 4">
    <name type="scientific">Chromatocurvus halotolerans</name>
    <dbReference type="NCBI Taxonomy" id="1132028"/>
    <lineage>
        <taxon>Bacteria</taxon>
        <taxon>Pseudomonadati</taxon>
        <taxon>Pseudomonadota</taxon>
        <taxon>Gammaproteobacteria</taxon>
        <taxon>Cellvibrionales</taxon>
        <taxon>Halieaceae</taxon>
        <taxon>Chromatocurvus</taxon>
    </lineage>
</organism>
<feature type="region of interest" description="Disordered" evidence="1">
    <location>
        <begin position="72"/>
        <end position="91"/>
    </location>
</feature>
<reference evidence="3 4" key="1">
    <citation type="submission" date="2019-03" db="EMBL/GenBank/DDBJ databases">
        <title>Genomic Encyclopedia of Type Strains, Phase IV (KMG-IV): sequencing the most valuable type-strain genomes for metagenomic binning, comparative biology and taxonomic classification.</title>
        <authorList>
            <person name="Goeker M."/>
        </authorList>
    </citation>
    <scope>NUCLEOTIDE SEQUENCE [LARGE SCALE GENOMIC DNA]</scope>
    <source>
        <strain evidence="3 4">DSM 23344</strain>
    </source>
</reference>
<dbReference type="RefSeq" id="WP_117317266.1">
    <property type="nucleotide sequence ID" value="NZ_QQSW01000008.1"/>
</dbReference>
<proteinExistence type="predicted"/>
<keyword evidence="4" id="KW-1185">Reference proteome</keyword>
<accession>A0A4R2L3J3</accession>
<sequence>MSYRKNLQPALLALFLVCMAQAASAHHGWSGNTAGEIEITGVVETGVSLSGPHGTMQIRDDEGQLWDITLAPGPRTHRSGLKESTVPLGETVTVQGQRNEDMEMYEAKVRRVIWNGKEFDVYPPK</sequence>
<dbReference type="Pfam" id="PF19649">
    <property type="entry name" value="DUF6152"/>
    <property type="match status" value="1"/>
</dbReference>
<keyword evidence="2" id="KW-0732">Signal</keyword>
<feature type="chain" id="PRO_5020368737" description="OB fold (BOF) protein" evidence="2">
    <location>
        <begin position="26"/>
        <end position="125"/>
    </location>
</feature>
<comment type="caution">
    <text evidence="3">The sequence shown here is derived from an EMBL/GenBank/DDBJ whole genome shotgun (WGS) entry which is preliminary data.</text>
</comment>
<evidence type="ECO:0000313" key="4">
    <source>
        <dbReference type="Proteomes" id="UP000294980"/>
    </source>
</evidence>
<evidence type="ECO:0008006" key="5">
    <source>
        <dbReference type="Google" id="ProtNLM"/>
    </source>
</evidence>
<gene>
    <name evidence="3" type="ORF">EV688_103152</name>
</gene>
<dbReference type="AlphaFoldDB" id="A0A4R2L3J3"/>
<evidence type="ECO:0000256" key="1">
    <source>
        <dbReference type="SAM" id="MobiDB-lite"/>
    </source>
</evidence>
<dbReference type="Proteomes" id="UP000294980">
    <property type="component" value="Unassembled WGS sequence"/>
</dbReference>
<feature type="signal peptide" evidence="2">
    <location>
        <begin position="1"/>
        <end position="25"/>
    </location>
</feature>
<dbReference type="OrthoDB" id="513141at2"/>
<evidence type="ECO:0000313" key="3">
    <source>
        <dbReference type="EMBL" id="TCO77138.1"/>
    </source>
</evidence>